<accession>A0ABY7PL30</accession>
<evidence type="ECO:0008006" key="3">
    <source>
        <dbReference type="Google" id="ProtNLM"/>
    </source>
</evidence>
<protein>
    <recommendedName>
        <fullName evidence="3">Lipocalin-like domain-containing protein</fullName>
    </recommendedName>
</protein>
<dbReference type="EMBL" id="CP115396">
    <property type="protein sequence ID" value="WBO83884.1"/>
    <property type="molecule type" value="Genomic_DNA"/>
</dbReference>
<dbReference type="PROSITE" id="PS51257">
    <property type="entry name" value="PROKAR_LIPOPROTEIN"/>
    <property type="match status" value="1"/>
</dbReference>
<gene>
    <name evidence="1" type="ORF">O9Z63_16060</name>
</gene>
<dbReference type="RefSeq" id="WP_270126357.1">
    <property type="nucleotide sequence ID" value="NZ_CP115396.1"/>
</dbReference>
<proteinExistence type="predicted"/>
<name>A0ABY7PL30_9BACT</name>
<organism evidence="1 2">
    <name type="scientific">Hymenobacter yonginensis</name>
    <dbReference type="NCBI Taxonomy" id="748197"/>
    <lineage>
        <taxon>Bacteria</taxon>
        <taxon>Pseudomonadati</taxon>
        <taxon>Bacteroidota</taxon>
        <taxon>Cytophagia</taxon>
        <taxon>Cytophagales</taxon>
        <taxon>Hymenobacteraceae</taxon>
        <taxon>Hymenobacter</taxon>
    </lineage>
</organism>
<keyword evidence="2" id="KW-1185">Reference proteome</keyword>
<sequence length="180" mass="19920">MRLHNLLGFLLLAALSFGCKKEAQDTTVTFDVVDTWAAVLDVTAPAGGPLTLFLPTTRIYSATADSCRRHKTTLEQLRQATLSQATLTVQAPAGQNFDFVRQLTWYITSEQGNDRILLATLPNVPLGATTLTLTPTNAALLSYLHSDQYFLTPQLELRQPGQTVARVQLQLRYQMQADQL</sequence>
<evidence type="ECO:0000313" key="1">
    <source>
        <dbReference type="EMBL" id="WBO83884.1"/>
    </source>
</evidence>
<reference evidence="1 2" key="1">
    <citation type="journal article" date="2011" name="Int. J. Syst. Evol. Microbiol.">
        <title>Hymenobacter yonginensis sp. nov., isolated from a mesotrophic artificial lake.</title>
        <authorList>
            <person name="Joung Y."/>
            <person name="Cho S.H."/>
            <person name="Kim H."/>
            <person name="Kim S.B."/>
            <person name="Joh K."/>
        </authorList>
    </citation>
    <scope>NUCLEOTIDE SEQUENCE [LARGE SCALE GENOMIC DNA]</scope>
    <source>
        <strain evidence="1 2">KCTC 22745</strain>
    </source>
</reference>
<evidence type="ECO:0000313" key="2">
    <source>
        <dbReference type="Proteomes" id="UP001211872"/>
    </source>
</evidence>
<dbReference type="Proteomes" id="UP001211872">
    <property type="component" value="Chromosome"/>
</dbReference>